<dbReference type="EMBL" id="CAFBMG010000004">
    <property type="protein sequence ID" value="CAB4889092.1"/>
    <property type="molecule type" value="Genomic_DNA"/>
</dbReference>
<organism evidence="9">
    <name type="scientific">freshwater metagenome</name>
    <dbReference type="NCBI Taxonomy" id="449393"/>
    <lineage>
        <taxon>unclassified sequences</taxon>
        <taxon>metagenomes</taxon>
        <taxon>ecological metagenomes</taxon>
    </lineage>
</organism>
<reference evidence="9" key="1">
    <citation type="submission" date="2020-05" db="EMBL/GenBank/DDBJ databases">
        <authorList>
            <person name="Chiriac C."/>
            <person name="Salcher M."/>
            <person name="Ghai R."/>
            <person name="Kavagutti S V."/>
        </authorList>
    </citation>
    <scope>NUCLEOTIDE SEQUENCE</scope>
</reference>
<evidence type="ECO:0000256" key="1">
    <source>
        <dbReference type="ARBA" id="ARBA00004141"/>
    </source>
</evidence>
<feature type="transmembrane region" description="Helical" evidence="6">
    <location>
        <begin position="150"/>
        <end position="172"/>
    </location>
</feature>
<proteinExistence type="predicted"/>
<feature type="transmembrane region" description="Helical" evidence="6">
    <location>
        <begin position="6"/>
        <end position="30"/>
    </location>
</feature>
<feature type="transmembrane region" description="Helical" evidence="6">
    <location>
        <begin position="124"/>
        <end position="144"/>
    </location>
</feature>
<dbReference type="EMBL" id="CAEZSF010000040">
    <property type="protein sequence ID" value="CAB4534015.1"/>
    <property type="molecule type" value="Genomic_DNA"/>
</dbReference>
<accession>A0A6J6U6P3</accession>
<keyword evidence="4 6" id="KW-0472">Membrane</keyword>
<dbReference type="InterPro" id="IPR013130">
    <property type="entry name" value="Fe3_Rdtase_TM_dom"/>
</dbReference>
<evidence type="ECO:0000259" key="7">
    <source>
        <dbReference type="Pfam" id="PF01794"/>
    </source>
</evidence>
<evidence type="ECO:0000256" key="6">
    <source>
        <dbReference type="SAM" id="Phobius"/>
    </source>
</evidence>
<evidence type="ECO:0000313" key="8">
    <source>
        <dbReference type="EMBL" id="CAB4534015.1"/>
    </source>
</evidence>
<feature type="region of interest" description="Disordered" evidence="5">
    <location>
        <begin position="183"/>
        <end position="212"/>
    </location>
</feature>
<sequence length="212" mass="23171">MNPQFWWFVSRASGIVAGVLLVLTLIWGLLLTSKIIDKKGLPAWLTDLHRYLGGLTVIFIAVHLGGLVADSYLKFSWAELFVPFVSTYRAGAVAWGIGAFWGLILVEGTSLAQRRMKRKTWRMIHFVSYPVALMTALHAAQAGTDAGNPIFRIASILLIGLLTVLTLIRIVYVRPKRTVIVPKRAEAAPGPPSEPAPATSSGPPPYTGHFEP</sequence>
<dbReference type="EMBL" id="CAEZYU010000100">
    <property type="protein sequence ID" value="CAB4754263.1"/>
    <property type="molecule type" value="Genomic_DNA"/>
</dbReference>
<keyword evidence="2 6" id="KW-0812">Transmembrane</keyword>
<feature type="transmembrane region" description="Helical" evidence="6">
    <location>
        <begin position="93"/>
        <end position="112"/>
    </location>
</feature>
<dbReference type="AlphaFoldDB" id="A0A6J6U6P3"/>
<protein>
    <submittedName>
        <fullName evidence="9">Unannotated protein</fullName>
    </submittedName>
</protein>
<dbReference type="Pfam" id="PF01794">
    <property type="entry name" value="Ferric_reduct"/>
    <property type="match status" value="1"/>
</dbReference>
<evidence type="ECO:0000313" key="9">
    <source>
        <dbReference type="EMBL" id="CAB4754263.1"/>
    </source>
</evidence>
<evidence type="ECO:0000256" key="5">
    <source>
        <dbReference type="SAM" id="MobiDB-lite"/>
    </source>
</evidence>
<evidence type="ECO:0000256" key="3">
    <source>
        <dbReference type="ARBA" id="ARBA00022989"/>
    </source>
</evidence>
<keyword evidence="3 6" id="KW-1133">Transmembrane helix</keyword>
<feature type="domain" description="Ferric oxidoreductase" evidence="7">
    <location>
        <begin position="14"/>
        <end position="135"/>
    </location>
</feature>
<gene>
    <name evidence="8" type="ORF">UFOPK1358_00607</name>
    <name evidence="9" type="ORF">UFOPK2766_01829</name>
    <name evidence="10" type="ORF">UFOPK3519_00094</name>
</gene>
<evidence type="ECO:0000313" key="10">
    <source>
        <dbReference type="EMBL" id="CAB4889092.1"/>
    </source>
</evidence>
<comment type="subcellular location">
    <subcellularLocation>
        <location evidence="1">Membrane</location>
        <topology evidence="1">Multi-pass membrane protein</topology>
    </subcellularLocation>
</comment>
<dbReference type="GO" id="GO:0016020">
    <property type="term" value="C:membrane"/>
    <property type="evidence" value="ECO:0007669"/>
    <property type="project" value="UniProtKB-SubCell"/>
</dbReference>
<evidence type="ECO:0000256" key="4">
    <source>
        <dbReference type="ARBA" id="ARBA00023136"/>
    </source>
</evidence>
<feature type="transmembrane region" description="Helical" evidence="6">
    <location>
        <begin position="51"/>
        <end position="73"/>
    </location>
</feature>
<evidence type="ECO:0000256" key="2">
    <source>
        <dbReference type="ARBA" id="ARBA00022692"/>
    </source>
</evidence>
<name>A0A6J6U6P3_9ZZZZ</name>